<keyword evidence="1" id="KW-0472">Membrane</keyword>
<comment type="caution">
    <text evidence="2">The sequence shown here is derived from an EMBL/GenBank/DDBJ whole genome shotgun (WGS) entry which is preliminary data.</text>
</comment>
<accession>A0A246FML1</accession>
<dbReference type="OrthoDB" id="952978at2"/>
<feature type="transmembrane region" description="Helical" evidence="1">
    <location>
        <begin position="114"/>
        <end position="134"/>
    </location>
</feature>
<gene>
    <name evidence="2" type="ORF">CDA63_05845</name>
</gene>
<protein>
    <recommendedName>
        <fullName evidence="4">DUF3592 domain-containing protein</fullName>
    </recommendedName>
</protein>
<dbReference type="Proteomes" id="UP000197277">
    <property type="component" value="Unassembled WGS sequence"/>
</dbReference>
<dbReference type="EMBL" id="NIRR01000006">
    <property type="protein sequence ID" value="OWP63987.1"/>
    <property type="molecule type" value="Genomic_DNA"/>
</dbReference>
<dbReference type="AlphaFoldDB" id="A0A246FML1"/>
<dbReference type="RefSeq" id="WP_088463518.1">
    <property type="nucleotide sequence ID" value="NZ_NIRR01000006.1"/>
</dbReference>
<keyword evidence="3" id="KW-1185">Reference proteome</keyword>
<organism evidence="2 3">
    <name type="scientific">Hymenobacter amundsenii</name>
    <dbReference type="NCBI Taxonomy" id="2006685"/>
    <lineage>
        <taxon>Bacteria</taxon>
        <taxon>Pseudomonadati</taxon>
        <taxon>Bacteroidota</taxon>
        <taxon>Cytophagia</taxon>
        <taxon>Cytophagales</taxon>
        <taxon>Hymenobacteraceae</taxon>
        <taxon>Hymenobacter</taxon>
    </lineage>
</organism>
<sequence length="138" mass="15059">MLVFLGILLVVGSGGLCAAIKRYIQQRRLLAKGLPAVGHLVDWQWSGLGHSSQRKALVEFATPANQLVRIVTDLNTSSIMGFGPGDALHIRYSPTNVSECMIDESPLLPLKLQLALHILFWASFITALCLVSLFSSQE</sequence>
<evidence type="ECO:0000256" key="1">
    <source>
        <dbReference type="SAM" id="Phobius"/>
    </source>
</evidence>
<evidence type="ECO:0000313" key="3">
    <source>
        <dbReference type="Proteomes" id="UP000197277"/>
    </source>
</evidence>
<reference evidence="2 3" key="1">
    <citation type="submission" date="2017-06" db="EMBL/GenBank/DDBJ databases">
        <title>Hymenobacter amundsenii sp. nov. isolated from regoliths in Antarctica.</title>
        <authorList>
            <person name="Sedlacek I."/>
            <person name="Kralova S."/>
            <person name="Pantucek R."/>
            <person name="Svec P."/>
            <person name="Holochova P."/>
            <person name="Stankova E."/>
            <person name="Vrbovska V."/>
            <person name="Busse H.-J."/>
        </authorList>
    </citation>
    <scope>NUCLEOTIDE SEQUENCE [LARGE SCALE GENOMIC DNA]</scope>
    <source>
        <strain evidence="2 3">CCM 8682</strain>
    </source>
</reference>
<proteinExistence type="predicted"/>
<name>A0A246FML1_9BACT</name>
<keyword evidence="1" id="KW-1133">Transmembrane helix</keyword>
<evidence type="ECO:0008006" key="4">
    <source>
        <dbReference type="Google" id="ProtNLM"/>
    </source>
</evidence>
<evidence type="ECO:0000313" key="2">
    <source>
        <dbReference type="EMBL" id="OWP63987.1"/>
    </source>
</evidence>
<keyword evidence="1" id="KW-0812">Transmembrane</keyword>